<accession>A0AAW0Z659</accession>
<dbReference type="KEGG" id="kne:92177540"/>
<evidence type="ECO:0000256" key="1">
    <source>
        <dbReference type="SAM" id="MobiDB-lite"/>
    </source>
</evidence>
<comment type="caution">
    <text evidence="4">The sequence shown here is derived from an EMBL/GenBank/DDBJ whole genome shotgun (WGS) entry which is preliminary data.</text>
</comment>
<dbReference type="GO" id="GO:0071966">
    <property type="term" value="P:fungal-type cell wall polysaccharide metabolic process"/>
    <property type="evidence" value="ECO:0007669"/>
    <property type="project" value="TreeGrafter"/>
</dbReference>
<feature type="domain" description="Asl1-like glycosyl hydrolase catalytic" evidence="3">
    <location>
        <begin position="186"/>
        <end position="431"/>
    </location>
</feature>
<dbReference type="AlphaFoldDB" id="A0AAW0Z659"/>
<dbReference type="InterPro" id="IPR017853">
    <property type="entry name" value="GH"/>
</dbReference>
<evidence type="ECO:0000313" key="4">
    <source>
        <dbReference type="EMBL" id="KAK8869712.1"/>
    </source>
</evidence>
<dbReference type="PANTHER" id="PTHR34154:SF3">
    <property type="entry name" value="ALKALI-SENSITIVE LINKAGE PROTEIN 1"/>
    <property type="match status" value="1"/>
</dbReference>
<dbReference type="InterPro" id="IPR053183">
    <property type="entry name" value="ASL1"/>
</dbReference>
<dbReference type="EMBL" id="JBCAWK010000001">
    <property type="protein sequence ID" value="KAK8869712.1"/>
    <property type="molecule type" value="Genomic_DNA"/>
</dbReference>
<gene>
    <name evidence="4" type="ORF">IAR55_000280</name>
</gene>
<proteinExistence type="predicted"/>
<dbReference type="Pfam" id="PF11790">
    <property type="entry name" value="Glyco_hydro_cc"/>
    <property type="match status" value="1"/>
</dbReference>
<dbReference type="RefSeq" id="XP_066805958.1">
    <property type="nucleotide sequence ID" value="XM_066943416.1"/>
</dbReference>
<keyword evidence="5" id="KW-1185">Reference proteome</keyword>
<reference evidence="4 5" key="1">
    <citation type="journal article" date="2024" name="bioRxiv">
        <title>Comparative genomics of Cryptococcus and Kwoniella reveals pathogenesis evolution and contrasting karyotype dynamics via intercentromeric recombination or chromosome fusion.</title>
        <authorList>
            <person name="Coelho M.A."/>
            <person name="David-Palma M."/>
            <person name="Shea T."/>
            <person name="Bowers K."/>
            <person name="McGinley-Smith S."/>
            <person name="Mohammad A.W."/>
            <person name="Gnirke A."/>
            <person name="Yurkov A.M."/>
            <person name="Nowrousian M."/>
            <person name="Sun S."/>
            <person name="Cuomo C.A."/>
            <person name="Heitman J."/>
        </authorList>
    </citation>
    <scope>NUCLEOTIDE SEQUENCE [LARGE SCALE GENOMIC DNA]</scope>
    <source>
        <strain evidence="4 5">CBS 13917</strain>
    </source>
</reference>
<organism evidence="4 5">
    <name type="scientific">Kwoniella newhampshirensis</name>
    <dbReference type="NCBI Taxonomy" id="1651941"/>
    <lineage>
        <taxon>Eukaryota</taxon>
        <taxon>Fungi</taxon>
        <taxon>Dikarya</taxon>
        <taxon>Basidiomycota</taxon>
        <taxon>Agaricomycotina</taxon>
        <taxon>Tremellomycetes</taxon>
        <taxon>Tremellales</taxon>
        <taxon>Cryptococcaceae</taxon>
        <taxon>Kwoniella</taxon>
    </lineage>
</organism>
<feature type="region of interest" description="Disordered" evidence="1">
    <location>
        <begin position="78"/>
        <end position="102"/>
    </location>
</feature>
<dbReference type="InterPro" id="IPR024655">
    <property type="entry name" value="Asl1_glyco_hydro_catalytic"/>
</dbReference>
<dbReference type="GO" id="GO:0009277">
    <property type="term" value="C:fungal-type cell wall"/>
    <property type="evidence" value="ECO:0007669"/>
    <property type="project" value="TreeGrafter"/>
</dbReference>
<feature type="signal peptide" evidence="2">
    <location>
        <begin position="1"/>
        <end position="26"/>
    </location>
</feature>
<feature type="compositionally biased region" description="Low complexity" evidence="1">
    <location>
        <begin position="92"/>
        <end position="102"/>
    </location>
</feature>
<evidence type="ECO:0000259" key="3">
    <source>
        <dbReference type="Pfam" id="PF11790"/>
    </source>
</evidence>
<sequence>MPAMMNLLSLLPTLALLGLALTGVEEIPSARAAGHKVYTGRDHHRHLAAREAAVRLGSDNHAKKHKIIHRDGKIIRRNADGSQCRVRGQPGSFSTSTSISSTSITSTSSVTSVASSTTTSEAAPTSSSTDAATLSVTSTAAAVENWAAPTASSAAPAPAATSVSVSTGSSGYGGWLNKGSKFGAAWPNGNWAQSTDSNFIGNYVGQKTSWYYTWSPFSVGSGDQMGLEFVPMLWGPGQVSDWYSQMNSWPSTVKNALFFNEPNQVGQSDCDTGTAVSHWMNDFLPIRASKGIRLGGAATTSAPSGLQWIKDFQSACTGAGNSAADCAMDFVPIHWYDTTPDNFKQYVENFHSQTGLNIWVTEYACQNFNGGAQCSDQETWALHTEMAGWFDQQDYIERYSPFGMMENMQGVNQNNALMNPDGSITSLGGWYISSA</sequence>
<evidence type="ECO:0000256" key="2">
    <source>
        <dbReference type="SAM" id="SignalP"/>
    </source>
</evidence>
<keyword evidence="2" id="KW-0732">Signal</keyword>
<dbReference type="PANTHER" id="PTHR34154">
    <property type="entry name" value="ALKALI-SENSITIVE LINKAGE PROTEIN 1"/>
    <property type="match status" value="1"/>
</dbReference>
<dbReference type="SUPFAM" id="SSF51445">
    <property type="entry name" value="(Trans)glycosidases"/>
    <property type="match status" value="1"/>
</dbReference>
<dbReference type="Proteomes" id="UP001388673">
    <property type="component" value="Unassembled WGS sequence"/>
</dbReference>
<dbReference type="GeneID" id="92177540"/>
<name>A0AAW0Z659_9TREE</name>
<evidence type="ECO:0000313" key="5">
    <source>
        <dbReference type="Proteomes" id="UP001388673"/>
    </source>
</evidence>
<protein>
    <recommendedName>
        <fullName evidence="3">Asl1-like glycosyl hydrolase catalytic domain-containing protein</fullName>
    </recommendedName>
</protein>
<feature type="chain" id="PRO_5043541960" description="Asl1-like glycosyl hydrolase catalytic domain-containing protein" evidence="2">
    <location>
        <begin position="27"/>
        <end position="435"/>
    </location>
</feature>